<dbReference type="PANTHER" id="PTHR28088:SF9">
    <property type="entry name" value="TRANSCRIPTION FACTOR GRISEA, PUTATIVE (AFU_ORTHOLOGUE AFUA_1G13190)-RELATED"/>
    <property type="match status" value="1"/>
</dbReference>
<evidence type="ECO:0000256" key="1">
    <source>
        <dbReference type="ARBA" id="ARBA00004123"/>
    </source>
</evidence>
<keyword evidence="3" id="KW-0862">Zinc</keyword>
<keyword evidence="11" id="KW-1185">Reference proteome</keyword>
<name>A0ABR4PBE3_9HELO</name>
<protein>
    <submittedName>
        <fullName evidence="10">Protein GRISEA</fullName>
    </submittedName>
</protein>
<gene>
    <name evidence="10" type="ORF">PVAG01_07084</name>
</gene>
<feature type="domain" description="Copper-fist" evidence="9">
    <location>
        <begin position="1"/>
        <end position="41"/>
    </location>
</feature>
<sequence length="515" mass="54925">MPTINGQKMACEPCIRGHRSTKCNHANDRLMVPVRKPGRPLSACPHPANQQCACGSVTAAIPRKQQCGCGTGEPTEAQAVEHQHINAAAIDAPSPTKVTFRVQKPSSRPASRKQSFDPSNFARMDMNSVNIVPYDQQPQQQPVGVQASNGYSVAPLQFGFAPQFAQIQPQYGYVPMQPLPINTLTGPVHLDGHTGNMINGGFSYTSLEHVIESPLPLAVTLDQNGTSTKGGSCCAPKPQPEVAQVKARKGGSCCAPKAKTQEVKNSTTNGNSCCAPKLSHSHTSSTASSVSEPPEPQPGSCCSSKSSSTLKHESSSSRNSPQMPHQLSPQDGLAIFPQYMPQPTVFTYPPSYGSFQHPLQPSDWRQNTQGHSYAQPAPPPMPYETSIDRALDTIHECGCGDTCQCIGCAAHPYNEATKTYVRSAWDLMGLEGQSSNNGEIFTNGQANGTSNMETVTSPTAVHTPSSTTSNNGDEQSFPASDFLFVNYTFSSEACGGDTQTCPCGEDCEITSLITL</sequence>
<feature type="compositionally biased region" description="Low complexity" evidence="8">
    <location>
        <begin position="281"/>
        <end position="291"/>
    </location>
</feature>
<feature type="compositionally biased region" description="Low complexity" evidence="8">
    <location>
        <begin position="300"/>
        <end position="309"/>
    </location>
</feature>
<dbReference type="InterPro" id="IPR036395">
    <property type="entry name" value="Cu_fist_DNA-bd_dom_sf"/>
</dbReference>
<evidence type="ECO:0000256" key="2">
    <source>
        <dbReference type="ARBA" id="ARBA00022723"/>
    </source>
</evidence>
<keyword evidence="5" id="KW-0805">Transcription regulation</keyword>
<evidence type="ECO:0000256" key="8">
    <source>
        <dbReference type="SAM" id="MobiDB-lite"/>
    </source>
</evidence>
<comment type="caution">
    <text evidence="10">The sequence shown here is derived from an EMBL/GenBank/DDBJ whole genome shotgun (WGS) entry which is preliminary data.</text>
</comment>
<keyword evidence="6" id="KW-0804">Transcription</keyword>
<dbReference type="SMART" id="SM01090">
    <property type="entry name" value="Copper-fist"/>
    <property type="match status" value="1"/>
</dbReference>
<evidence type="ECO:0000313" key="10">
    <source>
        <dbReference type="EMBL" id="KAL3420639.1"/>
    </source>
</evidence>
<evidence type="ECO:0000256" key="4">
    <source>
        <dbReference type="ARBA" id="ARBA00023008"/>
    </source>
</evidence>
<evidence type="ECO:0000259" key="9">
    <source>
        <dbReference type="PROSITE" id="PS50073"/>
    </source>
</evidence>
<dbReference type="EMBL" id="JBFCZG010000006">
    <property type="protein sequence ID" value="KAL3420639.1"/>
    <property type="molecule type" value="Genomic_DNA"/>
</dbReference>
<dbReference type="Pfam" id="PF00649">
    <property type="entry name" value="Copper-fist"/>
    <property type="match status" value="1"/>
</dbReference>
<evidence type="ECO:0000256" key="7">
    <source>
        <dbReference type="ARBA" id="ARBA00023242"/>
    </source>
</evidence>
<keyword evidence="7" id="KW-0539">Nucleus</keyword>
<feature type="compositionally biased region" description="Polar residues" evidence="8">
    <location>
        <begin position="318"/>
        <end position="329"/>
    </location>
</feature>
<evidence type="ECO:0000256" key="5">
    <source>
        <dbReference type="ARBA" id="ARBA00023015"/>
    </source>
</evidence>
<keyword evidence="2" id="KW-0479">Metal-binding</keyword>
<dbReference type="SUPFAM" id="SSF57879">
    <property type="entry name" value="Zinc domain conserved in yeast copper-regulated transcription factors"/>
    <property type="match status" value="1"/>
</dbReference>
<dbReference type="InterPro" id="IPR051763">
    <property type="entry name" value="Copper_Homeo_Regul"/>
</dbReference>
<dbReference type="Proteomes" id="UP001629113">
    <property type="component" value="Unassembled WGS sequence"/>
</dbReference>
<dbReference type="PROSITE" id="PS50073">
    <property type="entry name" value="COPPER_FIST_2"/>
    <property type="match status" value="1"/>
</dbReference>
<reference evidence="10 11" key="1">
    <citation type="submission" date="2024-06" db="EMBL/GenBank/DDBJ databases">
        <title>Complete genome of Phlyctema vagabunda strain 19-DSS-EL-015.</title>
        <authorList>
            <person name="Fiorenzani C."/>
        </authorList>
    </citation>
    <scope>NUCLEOTIDE SEQUENCE [LARGE SCALE GENOMIC DNA]</scope>
    <source>
        <strain evidence="10 11">19-DSS-EL-015</strain>
    </source>
</reference>
<dbReference type="Gene3D" id="3.90.430.10">
    <property type="entry name" value="Copper fist DNA-binding domain"/>
    <property type="match status" value="1"/>
</dbReference>
<dbReference type="SMART" id="SM00412">
    <property type="entry name" value="Cu_FIST"/>
    <property type="match status" value="1"/>
</dbReference>
<organism evidence="10 11">
    <name type="scientific">Phlyctema vagabunda</name>
    <dbReference type="NCBI Taxonomy" id="108571"/>
    <lineage>
        <taxon>Eukaryota</taxon>
        <taxon>Fungi</taxon>
        <taxon>Dikarya</taxon>
        <taxon>Ascomycota</taxon>
        <taxon>Pezizomycotina</taxon>
        <taxon>Leotiomycetes</taxon>
        <taxon>Helotiales</taxon>
        <taxon>Dermateaceae</taxon>
        <taxon>Phlyctema</taxon>
    </lineage>
</organism>
<feature type="region of interest" description="Disordered" evidence="8">
    <location>
        <begin position="356"/>
        <end position="381"/>
    </location>
</feature>
<accession>A0ABR4PBE3</accession>
<dbReference type="PRINTS" id="PR00617">
    <property type="entry name" value="COPPERFIST"/>
</dbReference>
<proteinExistence type="predicted"/>
<evidence type="ECO:0000313" key="11">
    <source>
        <dbReference type="Proteomes" id="UP001629113"/>
    </source>
</evidence>
<comment type="subcellular location">
    <subcellularLocation>
        <location evidence="1">Nucleus</location>
    </subcellularLocation>
</comment>
<dbReference type="InterPro" id="IPR001083">
    <property type="entry name" value="Cu_fist_DNA-bd_dom"/>
</dbReference>
<evidence type="ECO:0000256" key="6">
    <source>
        <dbReference type="ARBA" id="ARBA00023163"/>
    </source>
</evidence>
<keyword evidence="4" id="KW-0186">Copper</keyword>
<evidence type="ECO:0000256" key="3">
    <source>
        <dbReference type="ARBA" id="ARBA00022833"/>
    </source>
</evidence>
<feature type="compositionally biased region" description="Polar residues" evidence="8">
    <location>
        <begin position="356"/>
        <end position="372"/>
    </location>
</feature>
<feature type="compositionally biased region" description="Polar residues" evidence="8">
    <location>
        <begin position="263"/>
        <end position="272"/>
    </location>
</feature>
<feature type="region of interest" description="Disordered" evidence="8">
    <location>
        <begin position="260"/>
        <end position="330"/>
    </location>
</feature>
<dbReference type="PANTHER" id="PTHR28088">
    <property type="entry name" value="TRANSCRIPTIONAL ACTIVATOR HAA1-RELATED"/>
    <property type="match status" value="1"/>
</dbReference>